<dbReference type="AlphaFoldDB" id="A0A2P2N844"/>
<accession>A0A2P2N844</accession>
<dbReference type="EMBL" id="GGEC01058177">
    <property type="protein sequence ID" value="MBX38661.1"/>
    <property type="molecule type" value="Transcribed_RNA"/>
</dbReference>
<name>A0A2P2N844_RHIMU</name>
<organism evidence="1">
    <name type="scientific">Rhizophora mucronata</name>
    <name type="common">Asiatic mangrove</name>
    <dbReference type="NCBI Taxonomy" id="61149"/>
    <lineage>
        <taxon>Eukaryota</taxon>
        <taxon>Viridiplantae</taxon>
        <taxon>Streptophyta</taxon>
        <taxon>Embryophyta</taxon>
        <taxon>Tracheophyta</taxon>
        <taxon>Spermatophyta</taxon>
        <taxon>Magnoliopsida</taxon>
        <taxon>eudicotyledons</taxon>
        <taxon>Gunneridae</taxon>
        <taxon>Pentapetalae</taxon>
        <taxon>rosids</taxon>
        <taxon>fabids</taxon>
        <taxon>Malpighiales</taxon>
        <taxon>Rhizophoraceae</taxon>
        <taxon>Rhizophora</taxon>
    </lineage>
</organism>
<protein>
    <submittedName>
        <fullName evidence="1">Uncharacterized protein</fullName>
    </submittedName>
</protein>
<evidence type="ECO:0000313" key="1">
    <source>
        <dbReference type="EMBL" id="MBX38661.1"/>
    </source>
</evidence>
<sequence length="21" mass="2607">MWWIDFPMETDEFDSVGQLFI</sequence>
<proteinExistence type="predicted"/>
<reference evidence="1" key="1">
    <citation type="submission" date="2018-02" db="EMBL/GenBank/DDBJ databases">
        <title>Rhizophora mucronata_Transcriptome.</title>
        <authorList>
            <person name="Meera S.P."/>
            <person name="Sreeshan A."/>
            <person name="Augustine A."/>
        </authorList>
    </citation>
    <scope>NUCLEOTIDE SEQUENCE</scope>
    <source>
        <tissue evidence="1">Leaf</tissue>
    </source>
</reference>